<dbReference type="SUPFAM" id="SSF56300">
    <property type="entry name" value="Metallo-dependent phosphatases"/>
    <property type="match status" value="1"/>
</dbReference>
<dbReference type="Gene3D" id="3.60.21.10">
    <property type="match status" value="1"/>
</dbReference>
<comment type="caution">
    <text evidence="5">The sequence shown here is derived from an EMBL/GenBank/DDBJ whole genome shotgun (WGS) entry which is preliminary data.</text>
</comment>
<accession>A0ABR3PJD8</accession>
<organism evidence="5 6">
    <name type="scientific">Neodothiora populina</name>
    <dbReference type="NCBI Taxonomy" id="2781224"/>
    <lineage>
        <taxon>Eukaryota</taxon>
        <taxon>Fungi</taxon>
        <taxon>Dikarya</taxon>
        <taxon>Ascomycota</taxon>
        <taxon>Pezizomycotina</taxon>
        <taxon>Dothideomycetes</taxon>
        <taxon>Dothideomycetidae</taxon>
        <taxon>Dothideales</taxon>
        <taxon>Dothioraceae</taxon>
        <taxon>Neodothiora</taxon>
    </lineage>
</organism>
<feature type="region of interest" description="Disordered" evidence="3">
    <location>
        <begin position="531"/>
        <end position="563"/>
    </location>
</feature>
<dbReference type="InterPro" id="IPR029052">
    <property type="entry name" value="Metallo-depent_PP-like"/>
</dbReference>
<dbReference type="PANTHER" id="PTHR11575:SF48">
    <property type="entry name" value="5'-NUCLEOTIDASE"/>
    <property type="match status" value="1"/>
</dbReference>
<dbReference type="PANTHER" id="PTHR11575">
    <property type="entry name" value="5'-NUCLEOTIDASE-RELATED"/>
    <property type="match status" value="1"/>
</dbReference>
<feature type="region of interest" description="Disordered" evidence="3">
    <location>
        <begin position="603"/>
        <end position="628"/>
    </location>
</feature>
<dbReference type="InterPro" id="IPR036907">
    <property type="entry name" value="5'-Nucleotdase_C_sf"/>
</dbReference>
<feature type="compositionally biased region" description="Polar residues" evidence="3">
    <location>
        <begin position="544"/>
        <end position="554"/>
    </location>
</feature>
<dbReference type="InterPro" id="IPR006179">
    <property type="entry name" value="5_nucleotidase/apyrase"/>
</dbReference>
<evidence type="ECO:0000313" key="6">
    <source>
        <dbReference type="Proteomes" id="UP001562354"/>
    </source>
</evidence>
<protein>
    <recommendedName>
        <fullName evidence="4">5'-Nucleotidase C-terminal domain-containing protein</fullName>
    </recommendedName>
</protein>
<feature type="compositionally biased region" description="Low complexity" evidence="3">
    <location>
        <begin position="533"/>
        <end position="543"/>
    </location>
</feature>
<dbReference type="SUPFAM" id="SSF55816">
    <property type="entry name" value="5'-nucleotidase (syn. UDP-sugar hydrolase), C-terminal domain"/>
    <property type="match status" value="1"/>
</dbReference>
<evidence type="ECO:0000256" key="3">
    <source>
        <dbReference type="SAM" id="MobiDB-lite"/>
    </source>
</evidence>
<name>A0ABR3PJD8_9PEZI</name>
<dbReference type="Pfam" id="PF02872">
    <property type="entry name" value="5_nucleotid_C"/>
    <property type="match status" value="1"/>
</dbReference>
<dbReference type="GeneID" id="95977951"/>
<dbReference type="EMBL" id="JBFMKM010000005">
    <property type="protein sequence ID" value="KAL1306139.1"/>
    <property type="molecule type" value="Genomic_DNA"/>
</dbReference>
<dbReference type="RefSeq" id="XP_069202412.1">
    <property type="nucleotide sequence ID" value="XM_069343862.1"/>
</dbReference>
<dbReference type="Gene3D" id="3.90.780.10">
    <property type="entry name" value="5'-Nucleotidase, C-terminal domain"/>
    <property type="match status" value="1"/>
</dbReference>
<dbReference type="InterPro" id="IPR008334">
    <property type="entry name" value="5'-Nucleotdase_C"/>
</dbReference>
<keyword evidence="6" id="KW-1185">Reference proteome</keyword>
<comment type="similarity">
    <text evidence="1 2">Belongs to the 5'-nucleotidase family.</text>
</comment>
<proteinExistence type="inferred from homology"/>
<keyword evidence="2" id="KW-0378">Hydrolase</keyword>
<evidence type="ECO:0000256" key="2">
    <source>
        <dbReference type="RuleBase" id="RU362119"/>
    </source>
</evidence>
<dbReference type="PRINTS" id="PR01607">
    <property type="entry name" value="APYRASEFAMLY"/>
</dbReference>
<reference evidence="5 6" key="1">
    <citation type="submission" date="2024-07" db="EMBL/GenBank/DDBJ databases">
        <title>Draft sequence of the Neodothiora populina.</title>
        <authorList>
            <person name="Drown D.D."/>
            <person name="Schuette U.S."/>
            <person name="Buechlein A.B."/>
            <person name="Rusch D.R."/>
            <person name="Winton L.W."/>
            <person name="Adams G.A."/>
        </authorList>
    </citation>
    <scope>NUCLEOTIDE SEQUENCE [LARGE SCALE GENOMIC DNA]</scope>
    <source>
        <strain evidence="5 6">CPC 39397</strain>
    </source>
</reference>
<evidence type="ECO:0000313" key="5">
    <source>
        <dbReference type="EMBL" id="KAL1306139.1"/>
    </source>
</evidence>
<evidence type="ECO:0000256" key="1">
    <source>
        <dbReference type="ARBA" id="ARBA00006654"/>
    </source>
</evidence>
<evidence type="ECO:0000259" key="4">
    <source>
        <dbReference type="Pfam" id="PF02872"/>
    </source>
</evidence>
<gene>
    <name evidence="5" type="ORF">AAFC00_004251</name>
</gene>
<feature type="domain" description="5'-Nucleotidase C-terminal" evidence="4">
    <location>
        <begin position="321"/>
        <end position="471"/>
    </location>
</feature>
<sequence>MASVSRSSPHHTICTEGSTLDEPDLRILHFNDVYHVEPSDHEPVGGISRFQYACDHFRYDSQYQGQPELISFFSGDGFGPSLESSVTKGSHMVPILNNIPTAAACVRNHDLDLGVHQFGHLASQCKFPWLLANVLDPALGDGVPLGHAEKTVIITASNGIKVGLIGLVEKEWLEAINALPPNLIYVDGPTAATQLVPELRSRGAEIVIALCHQREYHDNRLAEETPPGLIDIILGGHDHHYRYSKIRDTHVLCSGSDFKHLSYVEAQRRRSFCAGAIAQERKWDFSITRHDITSDVPEDLKTLQIMDNLFSSLKHKLEKPVGYTAVPLDSRFMTVRTRESNLGNFVTDLMRYYYDTDCAIIVGGTIRGDVEYPRGVLRMKDIIDCFPFEDPTVVIQVKGGDILEALENGVSHYPALEGRFPQVSNIHFGFDPTKPPGRRIVEVRIGGQELDTTRDYSLATRAYMVNGGDGYISLALGGHGGHAIPLVKEENGILLSMLLRQHFLSSMTLGRWMNWGATLGQHWSSVHDQLARSGTTTTTPSTGQNLLNNTTEAKSSTDQKEHTSSLVVRCIRQETYRPMPAQVVPPLLPHEINISSSEKPLFSHEQLKPLPEPKTQDLQIIDKHARRD</sequence>
<keyword evidence="2" id="KW-0547">Nucleotide-binding</keyword>
<dbReference type="Proteomes" id="UP001562354">
    <property type="component" value="Unassembled WGS sequence"/>
</dbReference>